<dbReference type="Proteomes" id="UP000314294">
    <property type="component" value="Unassembled WGS sequence"/>
</dbReference>
<proteinExistence type="predicted"/>
<dbReference type="AlphaFoldDB" id="A0A4Z2FSA6"/>
<organism evidence="2 3">
    <name type="scientific">Liparis tanakae</name>
    <name type="common">Tanaka's snailfish</name>
    <dbReference type="NCBI Taxonomy" id="230148"/>
    <lineage>
        <taxon>Eukaryota</taxon>
        <taxon>Metazoa</taxon>
        <taxon>Chordata</taxon>
        <taxon>Craniata</taxon>
        <taxon>Vertebrata</taxon>
        <taxon>Euteleostomi</taxon>
        <taxon>Actinopterygii</taxon>
        <taxon>Neopterygii</taxon>
        <taxon>Teleostei</taxon>
        <taxon>Neoteleostei</taxon>
        <taxon>Acanthomorphata</taxon>
        <taxon>Eupercaria</taxon>
        <taxon>Perciformes</taxon>
        <taxon>Cottioidei</taxon>
        <taxon>Cottales</taxon>
        <taxon>Liparidae</taxon>
        <taxon>Liparis</taxon>
    </lineage>
</organism>
<feature type="region of interest" description="Disordered" evidence="1">
    <location>
        <begin position="231"/>
        <end position="250"/>
    </location>
</feature>
<name>A0A4Z2FSA6_9TELE</name>
<gene>
    <name evidence="2" type="ORF">EYF80_046031</name>
</gene>
<feature type="region of interest" description="Disordered" evidence="1">
    <location>
        <begin position="286"/>
        <end position="317"/>
    </location>
</feature>
<evidence type="ECO:0000256" key="1">
    <source>
        <dbReference type="SAM" id="MobiDB-lite"/>
    </source>
</evidence>
<reference evidence="2 3" key="1">
    <citation type="submission" date="2019-03" db="EMBL/GenBank/DDBJ databases">
        <title>First draft genome of Liparis tanakae, snailfish: a comprehensive survey of snailfish specific genes.</title>
        <authorList>
            <person name="Kim W."/>
            <person name="Song I."/>
            <person name="Jeong J.-H."/>
            <person name="Kim D."/>
            <person name="Kim S."/>
            <person name="Ryu S."/>
            <person name="Song J.Y."/>
            <person name="Lee S.K."/>
        </authorList>
    </citation>
    <scope>NUCLEOTIDE SEQUENCE [LARGE SCALE GENOMIC DNA]</scope>
    <source>
        <tissue evidence="2">Muscle</tissue>
    </source>
</reference>
<keyword evidence="3" id="KW-1185">Reference proteome</keyword>
<feature type="region of interest" description="Disordered" evidence="1">
    <location>
        <begin position="172"/>
        <end position="208"/>
    </location>
</feature>
<evidence type="ECO:0000313" key="2">
    <source>
        <dbReference type="EMBL" id="TNN43760.1"/>
    </source>
</evidence>
<evidence type="ECO:0000313" key="3">
    <source>
        <dbReference type="Proteomes" id="UP000314294"/>
    </source>
</evidence>
<accession>A0A4Z2FSA6</accession>
<sequence>MRTSMMGRPYVTFPVASMMMTVKLRVILTMPPVKQAGQLRLLQLAEGRLVLGAPLVQVGHLAPQRLLRRALPRLQLRVLRVPVTKRRVNTSALAARWPAETATDRCSRLRTAWPGSSAPSRKESCSCSVACSFSPWLSSSCSTRYSSTASSTCGSTPSISSRFLNQFTCAQQTAVTPRPPPGAAGRWGRGYRSRRHLDLSHPGGEEGARDVSLHLPLALLAVGLLASSSSVHGPGEAHLPPGGPVHQGVVDEGLQQGQEGFSAPTHHLNHLGGHVGLQQDSFRGQQVSRTTGQGAGHLFTGQPEDALHPGDSQSRLDVVSHPEGDLLWHPEALPWRHTTGTR</sequence>
<comment type="caution">
    <text evidence="2">The sequence shown here is derived from an EMBL/GenBank/DDBJ whole genome shotgun (WGS) entry which is preliminary data.</text>
</comment>
<protein>
    <submittedName>
        <fullName evidence="2">Uncharacterized protein</fullName>
    </submittedName>
</protein>
<dbReference type="EMBL" id="SRLO01000946">
    <property type="protein sequence ID" value="TNN43760.1"/>
    <property type="molecule type" value="Genomic_DNA"/>
</dbReference>
<feature type="compositionally biased region" description="Basic and acidic residues" evidence="1">
    <location>
        <begin position="196"/>
        <end position="208"/>
    </location>
</feature>